<accession>A0A0V1I1R2</accession>
<organism evidence="1 2">
    <name type="scientific">Trichinella zimbabwensis</name>
    <dbReference type="NCBI Taxonomy" id="268475"/>
    <lineage>
        <taxon>Eukaryota</taxon>
        <taxon>Metazoa</taxon>
        <taxon>Ecdysozoa</taxon>
        <taxon>Nematoda</taxon>
        <taxon>Enoplea</taxon>
        <taxon>Dorylaimia</taxon>
        <taxon>Trichinellida</taxon>
        <taxon>Trichinellidae</taxon>
        <taxon>Trichinella</taxon>
    </lineage>
</organism>
<protein>
    <submittedName>
        <fullName evidence="1">Uncharacterized protein</fullName>
    </submittedName>
</protein>
<dbReference type="EMBL" id="JYDP01000009">
    <property type="protein sequence ID" value="KRZ16857.1"/>
    <property type="molecule type" value="Genomic_DNA"/>
</dbReference>
<gene>
    <name evidence="1" type="ORF">T11_10071</name>
</gene>
<proteinExistence type="predicted"/>
<evidence type="ECO:0000313" key="2">
    <source>
        <dbReference type="Proteomes" id="UP000055024"/>
    </source>
</evidence>
<keyword evidence="2" id="KW-1185">Reference proteome</keyword>
<reference evidence="1 2" key="1">
    <citation type="submission" date="2015-01" db="EMBL/GenBank/DDBJ databases">
        <title>Evolution of Trichinella species and genotypes.</title>
        <authorList>
            <person name="Korhonen P.K."/>
            <person name="Edoardo P."/>
            <person name="Giuseppe L.R."/>
            <person name="Gasser R.B."/>
        </authorList>
    </citation>
    <scope>NUCLEOTIDE SEQUENCE [LARGE SCALE GENOMIC DNA]</scope>
    <source>
        <strain evidence="1">ISS1029</strain>
    </source>
</reference>
<evidence type="ECO:0000313" key="1">
    <source>
        <dbReference type="EMBL" id="KRZ16857.1"/>
    </source>
</evidence>
<comment type="caution">
    <text evidence="1">The sequence shown here is derived from an EMBL/GenBank/DDBJ whole genome shotgun (WGS) entry which is preliminary data.</text>
</comment>
<dbReference type="AlphaFoldDB" id="A0A0V1I1R2"/>
<name>A0A0V1I1R2_9BILA</name>
<dbReference type="Proteomes" id="UP000055024">
    <property type="component" value="Unassembled WGS sequence"/>
</dbReference>
<sequence>MCANASRCCQSLMLIVVYKVYLMLLGMSRNAEAFLRKLINDTLVDDSNSVFKIDSRYSSVYKAAAHFQHLYNIILTLDFVTFKQSLIYEYIEGH</sequence>